<dbReference type="PRINTS" id="PR00463">
    <property type="entry name" value="EP450I"/>
</dbReference>
<keyword evidence="6" id="KW-1185">Reference proteome</keyword>
<evidence type="ECO:0000313" key="5">
    <source>
        <dbReference type="EMBL" id="KAF8390282.1"/>
    </source>
</evidence>
<dbReference type="GO" id="GO:0016132">
    <property type="term" value="P:brassinosteroid biosynthetic process"/>
    <property type="evidence" value="ECO:0007669"/>
    <property type="project" value="TreeGrafter"/>
</dbReference>
<keyword evidence="4" id="KW-0472">Membrane</keyword>
<dbReference type="PANTHER" id="PTHR24286">
    <property type="entry name" value="CYTOCHROME P450 26"/>
    <property type="match status" value="1"/>
</dbReference>
<dbReference type="EMBL" id="JABCRI010000018">
    <property type="protein sequence ID" value="KAF8390282.1"/>
    <property type="molecule type" value="Genomic_DNA"/>
</dbReference>
<comment type="caution">
    <text evidence="5">The sequence shown here is derived from an EMBL/GenBank/DDBJ whole genome shotgun (WGS) entry which is preliminary data.</text>
</comment>
<dbReference type="OMA" id="MQITDDE"/>
<dbReference type="InterPro" id="IPR001128">
    <property type="entry name" value="Cyt_P450"/>
</dbReference>
<keyword evidence="4" id="KW-1133">Transmembrane helix</keyword>
<dbReference type="Gene3D" id="1.10.630.10">
    <property type="entry name" value="Cytochrome P450"/>
    <property type="match status" value="2"/>
</dbReference>
<evidence type="ECO:0000256" key="3">
    <source>
        <dbReference type="RuleBase" id="RU000461"/>
    </source>
</evidence>
<dbReference type="GO" id="GO:0016125">
    <property type="term" value="P:sterol metabolic process"/>
    <property type="evidence" value="ECO:0007669"/>
    <property type="project" value="TreeGrafter"/>
</dbReference>
<dbReference type="PANTHER" id="PTHR24286:SF12">
    <property type="entry name" value="CYTOCHROME P450 FAMILY PROTEIN, EXPRESSED"/>
    <property type="match status" value="1"/>
</dbReference>
<dbReference type="PRINTS" id="PR00385">
    <property type="entry name" value="P450"/>
</dbReference>
<evidence type="ECO:0000256" key="1">
    <source>
        <dbReference type="ARBA" id="ARBA00022723"/>
    </source>
</evidence>
<comment type="similarity">
    <text evidence="3">Belongs to the cytochrome P450 family.</text>
</comment>
<reference evidence="5 6" key="1">
    <citation type="submission" date="2020-04" db="EMBL/GenBank/DDBJ databases">
        <title>Plant Genome Project.</title>
        <authorList>
            <person name="Zhang R.-G."/>
        </authorList>
    </citation>
    <scope>NUCLEOTIDE SEQUENCE [LARGE SCALE GENOMIC DNA]</scope>
    <source>
        <strain evidence="5">YNK0</strain>
        <tissue evidence="5">Leaf</tissue>
    </source>
</reference>
<evidence type="ECO:0000256" key="2">
    <source>
        <dbReference type="ARBA" id="ARBA00023004"/>
    </source>
</evidence>
<dbReference type="InterPro" id="IPR017972">
    <property type="entry name" value="Cyt_P450_CS"/>
</dbReference>
<dbReference type="AlphaFoldDB" id="A0A834YKX4"/>
<gene>
    <name evidence="5" type="ORF">HHK36_024807</name>
</gene>
<evidence type="ECO:0008006" key="7">
    <source>
        <dbReference type="Google" id="ProtNLM"/>
    </source>
</evidence>
<keyword evidence="4" id="KW-0812">Transmembrane</keyword>
<dbReference type="GO" id="GO:0010268">
    <property type="term" value="P:brassinosteroid homeostasis"/>
    <property type="evidence" value="ECO:0007669"/>
    <property type="project" value="TreeGrafter"/>
</dbReference>
<keyword evidence="3" id="KW-0503">Monooxygenase</keyword>
<accession>A0A834YKX4</accession>
<evidence type="ECO:0000313" key="6">
    <source>
        <dbReference type="Proteomes" id="UP000655225"/>
    </source>
</evidence>
<dbReference type="OrthoDB" id="2789670at2759"/>
<dbReference type="GO" id="GO:0016705">
    <property type="term" value="F:oxidoreductase activity, acting on paired donors, with incorporation or reduction of molecular oxygen"/>
    <property type="evidence" value="ECO:0007669"/>
    <property type="project" value="InterPro"/>
</dbReference>
<organism evidence="5 6">
    <name type="scientific">Tetracentron sinense</name>
    <name type="common">Spur-leaf</name>
    <dbReference type="NCBI Taxonomy" id="13715"/>
    <lineage>
        <taxon>Eukaryota</taxon>
        <taxon>Viridiplantae</taxon>
        <taxon>Streptophyta</taxon>
        <taxon>Embryophyta</taxon>
        <taxon>Tracheophyta</taxon>
        <taxon>Spermatophyta</taxon>
        <taxon>Magnoliopsida</taxon>
        <taxon>Trochodendrales</taxon>
        <taxon>Trochodendraceae</taxon>
        <taxon>Tetracentron</taxon>
    </lineage>
</organism>
<dbReference type="GO" id="GO:0005506">
    <property type="term" value="F:iron ion binding"/>
    <property type="evidence" value="ECO:0007669"/>
    <property type="project" value="InterPro"/>
</dbReference>
<dbReference type="InterPro" id="IPR002401">
    <property type="entry name" value="Cyt_P450_E_grp-I"/>
</dbReference>
<dbReference type="Pfam" id="PF00067">
    <property type="entry name" value="p450"/>
    <property type="match status" value="2"/>
</dbReference>
<keyword evidence="2 3" id="KW-0408">Iron</keyword>
<dbReference type="GO" id="GO:0004497">
    <property type="term" value="F:monooxygenase activity"/>
    <property type="evidence" value="ECO:0007669"/>
    <property type="project" value="UniProtKB-KW"/>
</dbReference>
<keyword evidence="3" id="KW-0349">Heme</keyword>
<keyword evidence="1 3" id="KW-0479">Metal-binding</keyword>
<evidence type="ECO:0000256" key="4">
    <source>
        <dbReference type="SAM" id="Phobius"/>
    </source>
</evidence>
<dbReference type="Proteomes" id="UP000655225">
    <property type="component" value="Unassembled WGS sequence"/>
</dbReference>
<protein>
    <recommendedName>
        <fullName evidence="7">Cytochrome P450</fullName>
    </recommendedName>
</protein>
<name>A0A834YKX4_TETSI</name>
<dbReference type="GO" id="GO:0020037">
    <property type="term" value="F:heme binding"/>
    <property type="evidence" value="ECO:0007669"/>
    <property type="project" value="InterPro"/>
</dbReference>
<dbReference type="PROSITE" id="PS00086">
    <property type="entry name" value="CYTOCHROME_P450"/>
    <property type="match status" value="1"/>
</dbReference>
<proteinExistence type="inferred from homology"/>
<sequence>MEIAVSWWFTLVLGVLPLMMWLLWSWNELRFLAPLKARSSATKLPPGHMGLPYFGEMLTFLWYFKILRRPDDFIKFKQDRYGDGVGMYRTYLFGSPAIITCSPSITKFVLQSADLFRTSPSIELVGPNCLVAVHGKPHTRLRSYVSNAINRPEALKRIALHVQPRIVSSLQSWAEKGTVRAFDEVRKVTFENIGKLFVSFEPGPILDTLDQCFAGLLSGMRAQRLNFPGTAYHHALQCRKKLIAIFRTELEKKKKNGNGSETTNDLMDGLMHIRDEEGKKLSDDEVLDNIAGFVVAGYETSSLVSMWALYYLAKFPNVLRRLREENMAISKNKKGDFIYHEDISQMKYTNKEPAKPGTYNVFGGGPRICPGNMLARMQLAIFLHYLAIGYKWELINPDAKITYLSHPKPEDGVEIAFSKI</sequence>
<dbReference type="InterPro" id="IPR036396">
    <property type="entry name" value="Cyt_P450_sf"/>
</dbReference>
<keyword evidence="3" id="KW-0560">Oxidoreductase</keyword>
<dbReference type="SUPFAM" id="SSF48264">
    <property type="entry name" value="Cytochrome P450"/>
    <property type="match status" value="1"/>
</dbReference>
<feature type="transmembrane region" description="Helical" evidence="4">
    <location>
        <begin position="6"/>
        <end position="26"/>
    </location>
</feature>